<dbReference type="InterPro" id="IPR019826">
    <property type="entry name" value="Carboxylesterase_B_AS"/>
</dbReference>
<dbReference type="GO" id="GO:0005886">
    <property type="term" value="C:plasma membrane"/>
    <property type="evidence" value="ECO:0007669"/>
    <property type="project" value="TreeGrafter"/>
</dbReference>
<dbReference type="InterPro" id="IPR019819">
    <property type="entry name" value="Carboxylesterase_B_CS"/>
</dbReference>
<feature type="active site" description="Acyl-ester intermediate" evidence="8">
    <location>
        <position position="219"/>
    </location>
</feature>
<dbReference type="GO" id="GO:0019695">
    <property type="term" value="P:choline metabolic process"/>
    <property type="evidence" value="ECO:0007669"/>
    <property type="project" value="TreeGrafter"/>
</dbReference>
<dbReference type="PANTHER" id="PTHR43918:SF4">
    <property type="entry name" value="CARBOXYLIC ESTER HYDROLASE"/>
    <property type="match status" value="1"/>
</dbReference>
<evidence type="ECO:0000313" key="11">
    <source>
        <dbReference type="EMBL" id="XBH24429.1"/>
    </source>
</evidence>
<dbReference type="AlphaFoldDB" id="A0AAU7E3W1"/>
<dbReference type="PANTHER" id="PTHR43918">
    <property type="entry name" value="ACETYLCHOLINESTERASE"/>
    <property type="match status" value="1"/>
</dbReference>
<feature type="domain" description="Carboxylesterase type B" evidence="10">
    <location>
        <begin position="29"/>
        <end position="545"/>
    </location>
</feature>
<dbReference type="GO" id="GO:0005615">
    <property type="term" value="C:extracellular space"/>
    <property type="evidence" value="ECO:0007669"/>
    <property type="project" value="TreeGrafter"/>
</dbReference>
<dbReference type="InterPro" id="IPR050654">
    <property type="entry name" value="AChE-related_enzymes"/>
</dbReference>
<dbReference type="EMBL" id="PP836383">
    <property type="protein sequence ID" value="XBH24429.1"/>
    <property type="molecule type" value="mRNA"/>
</dbReference>
<dbReference type="SUPFAM" id="SSF53474">
    <property type="entry name" value="alpha/beta-Hydrolases"/>
    <property type="match status" value="1"/>
</dbReference>
<keyword evidence="3 9" id="KW-0378">Hydrolase</keyword>
<evidence type="ECO:0000256" key="7">
    <source>
        <dbReference type="ARBA" id="ARBA00048484"/>
    </source>
</evidence>
<dbReference type="FunFam" id="3.40.50.1820:FF:000029">
    <property type="entry name" value="Acetylcholinesterase"/>
    <property type="match status" value="1"/>
</dbReference>
<feature type="active site" description="Charge relay system" evidence="8">
    <location>
        <position position="349"/>
    </location>
</feature>
<evidence type="ECO:0000256" key="1">
    <source>
        <dbReference type="ARBA" id="ARBA00005964"/>
    </source>
</evidence>
<evidence type="ECO:0000256" key="6">
    <source>
        <dbReference type="ARBA" id="ARBA00023180"/>
    </source>
</evidence>
<name>A0AAU7E3W1_CUPSA</name>
<evidence type="ECO:0000256" key="2">
    <source>
        <dbReference type="ARBA" id="ARBA00022487"/>
    </source>
</evidence>
<dbReference type="GO" id="GO:0006581">
    <property type="term" value="P:acetylcholine catabolic process"/>
    <property type="evidence" value="ECO:0007669"/>
    <property type="project" value="TreeGrafter"/>
</dbReference>
<protein>
    <recommendedName>
        <fullName evidence="9">Carboxylic ester hydrolase</fullName>
        <ecNumber evidence="9">3.1.1.-</ecNumber>
    </recommendedName>
</protein>
<keyword evidence="5" id="KW-1015">Disulfide bond</keyword>
<dbReference type="Pfam" id="PF00135">
    <property type="entry name" value="COesterase"/>
    <property type="match status" value="1"/>
</dbReference>
<feature type="active site" description="Charge relay system" evidence="8">
    <location>
        <position position="466"/>
    </location>
</feature>
<keyword evidence="6" id="KW-0325">Glycoprotein</keyword>
<comment type="similarity">
    <text evidence="1 9">Belongs to the type-B carboxylesterase/lipase family.</text>
</comment>
<accession>A0AAU7E3W1</accession>
<feature type="signal peptide" evidence="9">
    <location>
        <begin position="1"/>
        <end position="28"/>
    </location>
</feature>
<organism evidence="11">
    <name type="scientific">Cupiennius salei</name>
    <name type="common">American wandering spider</name>
    <dbReference type="NCBI Taxonomy" id="6928"/>
    <lineage>
        <taxon>Eukaryota</taxon>
        <taxon>Metazoa</taxon>
        <taxon>Ecdysozoa</taxon>
        <taxon>Arthropoda</taxon>
        <taxon>Chelicerata</taxon>
        <taxon>Arachnida</taxon>
        <taxon>Araneae</taxon>
        <taxon>Araneomorphae</taxon>
        <taxon>Entelegynae</taxon>
        <taxon>Lycosoidea</taxon>
        <taxon>Ctenidae</taxon>
        <taxon>Cupiennius</taxon>
    </lineage>
</organism>
<proteinExistence type="evidence at transcript level"/>
<evidence type="ECO:0000256" key="4">
    <source>
        <dbReference type="ARBA" id="ARBA00022867"/>
    </source>
</evidence>
<dbReference type="InterPro" id="IPR002018">
    <property type="entry name" value="CarbesteraseB"/>
</dbReference>
<keyword evidence="4" id="KW-0531">Neurotransmitter degradation</keyword>
<keyword evidence="2" id="KW-0719">Serine esterase</keyword>
<evidence type="ECO:0000256" key="3">
    <source>
        <dbReference type="ARBA" id="ARBA00022801"/>
    </source>
</evidence>
<feature type="chain" id="PRO_5043090628" description="Carboxylic ester hydrolase" evidence="9">
    <location>
        <begin position="29"/>
        <end position="585"/>
    </location>
</feature>
<evidence type="ECO:0000256" key="8">
    <source>
        <dbReference type="PIRSR" id="PIRSR600997-1"/>
    </source>
</evidence>
<dbReference type="GO" id="GO:0003990">
    <property type="term" value="F:acetylcholinesterase activity"/>
    <property type="evidence" value="ECO:0007669"/>
    <property type="project" value="UniProtKB-EC"/>
</dbReference>
<dbReference type="PRINTS" id="PR00878">
    <property type="entry name" value="CHOLNESTRASE"/>
</dbReference>
<dbReference type="InterPro" id="IPR029058">
    <property type="entry name" value="AB_hydrolase_fold"/>
</dbReference>
<sequence length="585" mass="65770">MKSNLLSRSNMLIINGVILFCFIQATYADRVVMTTNGPLQGITVESAGTAVEAFLGVPYAEPPVGRLRFARPVPKTSWFGVYDASRLAPTCIQNVTEPYYFTPDVTNMTEDCLYLNIWVPRFKSKAKLKPVLFFIHGGAFNIGSSNMKVYDGSKLAVEGDVIVVTVNYRVGVMGFFSAFIADADGNMGLYDQVIALTWIRDNAASFGGDPDHIVLMGQSAGAMSAAGHIMSPLTKHMVKRVILQSGAAMLPMILDENERLYKASQTMATLVGCADKTVTLKTHPRIIVKCMKRLPPEELSRAEGIMMSSNPITFIPRTGDDYIPKNTIQMVRDGEFADTEMLIGVTKDEGTFFITAALPHYFGVYGLNPVQTISKRLAFQMTRVMYKLLGESGSSEIAEFYVNNIENGTSDKYTKAISESIGDYMITCNAIFHSEFHSIRNNPVYFYKFSHRSSETPLANWMGTTHFDEIEFVFGNPLHGNFTEEEEAMSHRIMSRWLAFAKTGNPNIDGAVEWPLYTYNQPYYLDMSVKETVRTRPDDYRCEFWRDRYQAGIDENLVQSLQGSASRFRYTLLYLMVPLMLFILY</sequence>
<keyword evidence="9" id="KW-0732">Signal</keyword>
<evidence type="ECO:0000256" key="9">
    <source>
        <dbReference type="RuleBase" id="RU361235"/>
    </source>
</evidence>
<evidence type="ECO:0000259" key="10">
    <source>
        <dbReference type="Pfam" id="PF00135"/>
    </source>
</evidence>
<dbReference type="InterPro" id="IPR000997">
    <property type="entry name" value="Cholinesterase"/>
</dbReference>
<dbReference type="PROSITE" id="PS00122">
    <property type="entry name" value="CARBOXYLESTERASE_B_1"/>
    <property type="match status" value="1"/>
</dbReference>
<dbReference type="EC" id="3.1.1.-" evidence="9"/>
<evidence type="ECO:0000256" key="5">
    <source>
        <dbReference type="ARBA" id="ARBA00023157"/>
    </source>
</evidence>
<reference evidence="11" key="1">
    <citation type="submission" date="2024-05" db="EMBL/GenBank/DDBJ databases">
        <title>Expression and Characterization of Seven Acetylcholine esterases in the Spider Cupiennius salei.</title>
        <authorList>
            <person name="Liu H."/>
            <person name="Jang J."/>
            <person name="French A.S."/>
            <person name="Torkkeli P.H."/>
        </authorList>
    </citation>
    <scope>NUCLEOTIDE SEQUENCE</scope>
</reference>
<dbReference type="PROSITE" id="PS00941">
    <property type="entry name" value="CARBOXYLESTERASE_B_2"/>
    <property type="match status" value="1"/>
</dbReference>
<comment type="catalytic activity">
    <reaction evidence="7">
        <text>acetylcholine + H2O = choline + acetate + H(+)</text>
        <dbReference type="Rhea" id="RHEA:17561"/>
        <dbReference type="ChEBI" id="CHEBI:15354"/>
        <dbReference type="ChEBI" id="CHEBI:15355"/>
        <dbReference type="ChEBI" id="CHEBI:15377"/>
        <dbReference type="ChEBI" id="CHEBI:15378"/>
        <dbReference type="ChEBI" id="CHEBI:30089"/>
        <dbReference type="EC" id="3.1.1.7"/>
    </reaction>
</comment>
<dbReference type="Gene3D" id="3.40.50.1820">
    <property type="entry name" value="alpha/beta hydrolase"/>
    <property type="match status" value="1"/>
</dbReference>